<keyword evidence="1" id="KW-0732">Signal</keyword>
<comment type="caution">
    <text evidence="2">The sequence shown here is derived from an EMBL/GenBank/DDBJ whole genome shotgun (WGS) entry which is preliminary data.</text>
</comment>
<protein>
    <submittedName>
        <fullName evidence="2">Uncharacterized protein</fullName>
    </submittedName>
</protein>
<gene>
    <name evidence="2" type="ORF">H9653_05630</name>
</gene>
<evidence type="ECO:0000256" key="1">
    <source>
        <dbReference type="SAM" id="SignalP"/>
    </source>
</evidence>
<dbReference type="PROSITE" id="PS51257">
    <property type="entry name" value="PROKAR_LIPOPROTEIN"/>
    <property type="match status" value="1"/>
</dbReference>
<reference evidence="2 3" key="1">
    <citation type="submission" date="2020-08" db="EMBL/GenBank/DDBJ databases">
        <title>A Genomic Blueprint of the Chicken Gut Microbiome.</title>
        <authorList>
            <person name="Gilroy R."/>
            <person name="Ravi A."/>
            <person name="Getino M."/>
            <person name="Pursley I."/>
            <person name="Horton D.L."/>
            <person name="Alikhan N.-F."/>
            <person name="Baker D."/>
            <person name="Gharbi K."/>
            <person name="Hall N."/>
            <person name="Watson M."/>
            <person name="Adriaenssens E.M."/>
            <person name="Foster-Nyarko E."/>
            <person name="Jarju S."/>
            <person name="Secka A."/>
            <person name="Antonio M."/>
            <person name="Oren A."/>
            <person name="Chaudhuri R."/>
            <person name="La Ragione R.M."/>
            <person name="Hildebrand F."/>
            <person name="Pallen M.J."/>
        </authorList>
    </citation>
    <scope>NUCLEOTIDE SEQUENCE [LARGE SCALE GENOMIC DNA]</scope>
    <source>
        <strain evidence="2 3">Sa4CVA2</strain>
    </source>
</reference>
<name>A0ABR8RID0_9GAMM</name>
<proteinExistence type="predicted"/>
<sequence>MNASLNKWILLPSIVSLMALALSGCEEEDVFFGVGSSNNITLTRFADSYDSKANATAIARIDETYRTGNYEIKTRNLVNNYSNQSLNTLDKTVLADKFEGRLEHKNIEVSGRTVKRPIYEKNSNNKFNYQTTYKTLDLSDVKADSYNAGVTLSDSRGIMTALNHYSKLPTNLAFPAGSVCYIPVVSSERAFLAFNEKDNTGYSSLDKWVAAAEARFNDDRDYSTSRFGVGINNKQKAAQVMFFEYKDQPAYQYNGVEYSKDIYEADYVAKGSSNPNTNSFRGVVDCTIVNDVAADFLEREIKRYY</sequence>
<feature type="chain" id="PRO_5045760278" evidence="1">
    <location>
        <begin position="22"/>
        <end position="305"/>
    </location>
</feature>
<evidence type="ECO:0000313" key="2">
    <source>
        <dbReference type="EMBL" id="MBD7947496.1"/>
    </source>
</evidence>
<dbReference type="RefSeq" id="WP_191691082.1">
    <property type="nucleotide sequence ID" value="NZ_JACSQR010000011.1"/>
</dbReference>
<accession>A0ABR8RID0</accession>
<dbReference type="Proteomes" id="UP000606724">
    <property type="component" value="Unassembled WGS sequence"/>
</dbReference>
<organism evidence="2 3">
    <name type="scientific">Psychrobacter communis</name>
    <dbReference type="NCBI Taxonomy" id="2762238"/>
    <lineage>
        <taxon>Bacteria</taxon>
        <taxon>Pseudomonadati</taxon>
        <taxon>Pseudomonadota</taxon>
        <taxon>Gammaproteobacteria</taxon>
        <taxon>Moraxellales</taxon>
        <taxon>Moraxellaceae</taxon>
        <taxon>Psychrobacter</taxon>
    </lineage>
</organism>
<evidence type="ECO:0000313" key="3">
    <source>
        <dbReference type="Proteomes" id="UP000606724"/>
    </source>
</evidence>
<dbReference type="EMBL" id="JACSQR010000011">
    <property type="protein sequence ID" value="MBD7947496.1"/>
    <property type="molecule type" value="Genomic_DNA"/>
</dbReference>
<feature type="signal peptide" evidence="1">
    <location>
        <begin position="1"/>
        <end position="21"/>
    </location>
</feature>
<keyword evidence="3" id="KW-1185">Reference proteome</keyword>